<organism evidence="1">
    <name type="scientific">bioreactor metagenome</name>
    <dbReference type="NCBI Taxonomy" id="1076179"/>
    <lineage>
        <taxon>unclassified sequences</taxon>
        <taxon>metagenomes</taxon>
        <taxon>ecological metagenomes</taxon>
    </lineage>
</organism>
<evidence type="ECO:0000313" key="1">
    <source>
        <dbReference type="EMBL" id="MPN07522.1"/>
    </source>
</evidence>
<proteinExistence type="predicted"/>
<name>A0A645F1Z1_9ZZZZ</name>
<protein>
    <submittedName>
        <fullName evidence="1">Uncharacterized protein</fullName>
    </submittedName>
</protein>
<sequence length="192" mass="21591">MSNGAAGDMSNRQYRQNNDWNELNRVSQGIARQMADLAETIDLNIKPVRYQTVEYQVSYQRDKKALQGILETLQANLEKETSFDGKKWLYSEIAGYEYKLQNLAIDVCLNTEVIRLGDLELIIVPCELASNLGLQLKRSSNAKVCIVWGYANGSAGYIVEASEFNGGHDGILTDLKRGQAEEYIGKVIQKMF</sequence>
<dbReference type="EMBL" id="VSSQ01053492">
    <property type="protein sequence ID" value="MPN07522.1"/>
    <property type="molecule type" value="Genomic_DNA"/>
</dbReference>
<comment type="caution">
    <text evidence="1">The sequence shown here is derived from an EMBL/GenBank/DDBJ whole genome shotgun (WGS) entry which is preliminary data.</text>
</comment>
<dbReference type="AlphaFoldDB" id="A0A645F1Z1"/>
<reference evidence="1" key="1">
    <citation type="submission" date="2019-08" db="EMBL/GenBank/DDBJ databases">
        <authorList>
            <person name="Kucharzyk K."/>
            <person name="Murdoch R.W."/>
            <person name="Higgins S."/>
            <person name="Loffler F."/>
        </authorList>
    </citation>
    <scope>NUCLEOTIDE SEQUENCE</scope>
</reference>
<gene>
    <name evidence="1" type="ORF">SDC9_154792</name>
</gene>
<accession>A0A645F1Z1</accession>